<sequence>MTGTSMTVAGLFAGIGGIEEGLHRAGHRTIFLNEIDERARAVLAWHFSEAELTQDIRSVRSLPDVDILTAGFPCTDISQAGRKVGITGEASGLVDEVFRLLRVSSPNWLVLENVSYLLRLGAGDGMRYLVDSLEDLGFRWAYRVVDARSFGLPQRRQRVLFVASRTEDPRRVLFADESGEADFEDPIGEVEPDRGYGFYWTEGLRGLGWVHDAVPTIKGGSTIGIPSPPAIWFPNTGEVGTPHIEDGERLQGFPVDWTDIDSSTERRLGYRWKQVGNAVSVPMSEWLGNRLAEPGQLVEGDWNASISGKRWPLAGYGGKGIRRKAPVGMRPLSQPFALRKFLDLPLKPLSLRATNGFLSRAERSKLRFADGFLEALHAHARSVAESSLR</sequence>
<protein>
    <recommendedName>
        <fullName evidence="7">Cytosine-specific methyltransferase</fullName>
        <ecNumber evidence="7">2.1.1.37</ecNumber>
    </recommendedName>
</protein>
<dbReference type="InterPro" id="IPR031303">
    <property type="entry name" value="C5_meth_CS"/>
</dbReference>
<keyword evidence="2 5" id="KW-0808">Transferase</keyword>
<dbReference type="Gene3D" id="3.40.50.150">
    <property type="entry name" value="Vaccinia Virus protein VP39"/>
    <property type="match status" value="1"/>
</dbReference>
<keyword evidence="3 5" id="KW-0949">S-adenosyl-L-methionine</keyword>
<accession>A0A345NKF2</accession>
<dbReference type="GO" id="GO:0009307">
    <property type="term" value="P:DNA restriction-modification system"/>
    <property type="evidence" value="ECO:0007669"/>
    <property type="project" value="UniProtKB-KW"/>
</dbReference>
<evidence type="ECO:0000256" key="6">
    <source>
        <dbReference type="RuleBase" id="RU000416"/>
    </source>
</evidence>
<dbReference type="AlphaFoldDB" id="A0A345NKF2"/>
<dbReference type="RefSeq" id="WP_114927275.1">
    <property type="nucleotide sequence ID" value="NZ_CP031229.1"/>
</dbReference>
<organism evidence="8 9">
    <name type="scientific">Ornithinimicrobium avium</name>
    <dbReference type="NCBI Taxonomy" id="2283195"/>
    <lineage>
        <taxon>Bacteria</taxon>
        <taxon>Bacillati</taxon>
        <taxon>Actinomycetota</taxon>
        <taxon>Actinomycetes</taxon>
        <taxon>Micrococcales</taxon>
        <taxon>Ornithinimicrobiaceae</taxon>
        <taxon>Ornithinimicrobium</taxon>
    </lineage>
</organism>
<dbReference type="PROSITE" id="PS51679">
    <property type="entry name" value="SAM_MT_C5"/>
    <property type="match status" value="1"/>
</dbReference>
<dbReference type="GO" id="GO:0044027">
    <property type="term" value="P:negative regulation of gene expression via chromosomal CpG island methylation"/>
    <property type="evidence" value="ECO:0007669"/>
    <property type="project" value="TreeGrafter"/>
</dbReference>
<comment type="similarity">
    <text evidence="5 6">Belongs to the class I-like SAM-binding methyltransferase superfamily. C5-methyltransferase family.</text>
</comment>
<dbReference type="Pfam" id="PF00145">
    <property type="entry name" value="DNA_methylase"/>
    <property type="match status" value="1"/>
</dbReference>
<evidence type="ECO:0000256" key="2">
    <source>
        <dbReference type="ARBA" id="ARBA00022679"/>
    </source>
</evidence>
<dbReference type="SUPFAM" id="SSF53335">
    <property type="entry name" value="S-adenosyl-L-methionine-dependent methyltransferases"/>
    <property type="match status" value="1"/>
</dbReference>
<name>A0A345NKF2_9MICO</name>
<evidence type="ECO:0000313" key="9">
    <source>
        <dbReference type="Proteomes" id="UP000253790"/>
    </source>
</evidence>
<keyword evidence="1 5" id="KW-0489">Methyltransferase</keyword>
<evidence type="ECO:0000256" key="7">
    <source>
        <dbReference type="RuleBase" id="RU000417"/>
    </source>
</evidence>
<dbReference type="Proteomes" id="UP000253790">
    <property type="component" value="Chromosome"/>
</dbReference>
<dbReference type="EC" id="2.1.1.37" evidence="7"/>
<reference evidence="8 9" key="1">
    <citation type="submission" date="2018-07" db="EMBL/GenBank/DDBJ databases">
        <title>Complete genome sequencing of Ornithinimicrobium sp. AMA3305.</title>
        <authorList>
            <person name="Bae J.-W."/>
        </authorList>
    </citation>
    <scope>NUCLEOTIDE SEQUENCE [LARGE SCALE GENOMIC DNA]</scope>
    <source>
        <strain evidence="8 9">AMA3305</strain>
    </source>
</reference>
<gene>
    <name evidence="8" type="ORF">DV701_04620</name>
</gene>
<dbReference type="REBASE" id="265083">
    <property type="entry name" value="M1.Osp3305ORF4620P"/>
</dbReference>
<dbReference type="InterPro" id="IPR018117">
    <property type="entry name" value="C5_DNA_meth_AS"/>
</dbReference>
<keyword evidence="9" id="KW-1185">Reference proteome</keyword>
<comment type="catalytic activity">
    <reaction evidence="7">
        <text>a 2'-deoxycytidine in DNA + S-adenosyl-L-methionine = a 5-methyl-2'-deoxycytidine in DNA + S-adenosyl-L-homocysteine + H(+)</text>
        <dbReference type="Rhea" id="RHEA:13681"/>
        <dbReference type="Rhea" id="RHEA-COMP:11369"/>
        <dbReference type="Rhea" id="RHEA-COMP:11370"/>
        <dbReference type="ChEBI" id="CHEBI:15378"/>
        <dbReference type="ChEBI" id="CHEBI:57856"/>
        <dbReference type="ChEBI" id="CHEBI:59789"/>
        <dbReference type="ChEBI" id="CHEBI:85452"/>
        <dbReference type="ChEBI" id="CHEBI:85454"/>
        <dbReference type="EC" id="2.1.1.37"/>
    </reaction>
</comment>
<dbReference type="InterPro" id="IPR050390">
    <property type="entry name" value="C5-Methyltransferase"/>
</dbReference>
<dbReference type="KEGG" id="orn:DV701_04620"/>
<keyword evidence="4" id="KW-0680">Restriction system</keyword>
<dbReference type="GO" id="GO:0003886">
    <property type="term" value="F:DNA (cytosine-5-)-methyltransferase activity"/>
    <property type="evidence" value="ECO:0007669"/>
    <property type="project" value="UniProtKB-EC"/>
</dbReference>
<dbReference type="InterPro" id="IPR029063">
    <property type="entry name" value="SAM-dependent_MTases_sf"/>
</dbReference>
<feature type="active site" evidence="5">
    <location>
        <position position="74"/>
    </location>
</feature>
<dbReference type="PROSITE" id="PS00094">
    <property type="entry name" value="C5_MTASE_1"/>
    <property type="match status" value="1"/>
</dbReference>
<dbReference type="OrthoDB" id="9813719at2"/>
<evidence type="ECO:0000256" key="5">
    <source>
        <dbReference type="PROSITE-ProRule" id="PRU01016"/>
    </source>
</evidence>
<dbReference type="PRINTS" id="PR00105">
    <property type="entry name" value="C5METTRFRASE"/>
</dbReference>
<dbReference type="PANTHER" id="PTHR10629:SF50">
    <property type="entry name" value="DNA (CYTOSINE-5)-METHYLTRANSFERASE CMT3"/>
    <property type="match status" value="1"/>
</dbReference>
<evidence type="ECO:0000313" key="8">
    <source>
        <dbReference type="EMBL" id="AXH95510.1"/>
    </source>
</evidence>
<evidence type="ECO:0000256" key="3">
    <source>
        <dbReference type="ARBA" id="ARBA00022691"/>
    </source>
</evidence>
<dbReference type="InterPro" id="IPR001525">
    <property type="entry name" value="C5_MeTfrase"/>
</dbReference>
<evidence type="ECO:0000256" key="1">
    <source>
        <dbReference type="ARBA" id="ARBA00022603"/>
    </source>
</evidence>
<proteinExistence type="inferred from homology"/>
<dbReference type="PROSITE" id="PS00095">
    <property type="entry name" value="C5_MTASE_2"/>
    <property type="match status" value="1"/>
</dbReference>
<dbReference type="NCBIfam" id="TIGR00675">
    <property type="entry name" value="dcm"/>
    <property type="match status" value="1"/>
</dbReference>
<dbReference type="EMBL" id="CP031229">
    <property type="protein sequence ID" value="AXH95510.1"/>
    <property type="molecule type" value="Genomic_DNA"/>
</dbReference>
<dbReference type="GO" id="GO:0032259">
    <property type="term" value="P:methylation"/>
    <property type="evidence" value="ECO:0007669"/>
    <property type="project" value="UniProtKB-KW"/>
</dbReference>
<dbReference type="PANTHER" id="PTHR10629">
    <property type="entry name" value="CYTOSINE-SPECIFIC METHYLTRANSFERASE"/>
    <property type="match status" value="1"/>
</dbReference>
<dbReference type="GO" id="GO:0003677">
    <property type="term" value="F:DNA binding"/>
    <property type="evidence" value="ECO:0007669"/>
    <property type="project" value="TreeGrafter"/>
</dbReference>
<evidence type="ECO:0000256" key="4">
    <source>
        <dbReference type="ARBA" id="ARBA00022747"/>
    </source>
</evidence>